<feature type="transmembrane region" description="Helical" evidence="1">
    <location>
        <begin position="69"/>
        <end position="87"/>
    </location>
</feature>
<dbReference type="Pfam" id="PF23022">
    <property type="entry name" value="6TM_1st_PGAP2IP"/>
    <property type="match status" value="1"/>
</dbReference>
<dbReference type="SUPFAM" id="SSF56219">
    <property type="entry name" value="DNase I-like"/>
    <property type="match status" value="1"/>
</dbReference>
<gene>
    <name evidence="6" type="ORF">BRENAR_LOCUS2016</name>
</gene>
<feature type="transmembrane region" description="Helical" evidence="1">
    <location>
        <begin position="163"/>
        <end position="180"/>
    </location>
</feature>
<evidence type="ECO:0000259" key="2">
    <source>
        <dbReference type="Pfam" id="PF10277"/>
    </source>
</evidence>
<dbReference type="InParanoid" id="A0A448YK61"/>
<sequence>MASSLISFNAQAIAIAHTVCALSAFLVALAVGCSLHYHKIIQNEHYGYPDEWFPSVSATIGDRYPERSIFQILIALTAGPRFLLLFANYLRLYKPNSKLPIIALVTGIVRTVACGGWVYITSTDDHDFHDFSMISYMVLTIPWDVSITLLTPPRSSLRRHRKYTAIAFFAAIVPLIYLFIQHKVKKVPGAYSYYAYFEWSLIFLDVGFDSWSIKDFKDLYIEIRPSTKEDTYFTANFNVKTIEQKLNDKSTTNEKSSDHLLPKSAGTTSLFRGIVDIINSFIFWSVYTSLYLCIWYFPLWHMGISGYEATALSTFSPVFLLIPGAMNFFTSKPQIARFLCCLLGIGSYLVTEPATRLLIISGGVAFGCIALTVEIAAHGRLNNPEATKTYAASFTLGLAMSAVAKFAFWTENPIWPTMNSDTGGWNKTGLAIGLLAALFTSLPDRGVQREEVPPQPSFLLTLLGFASIMFSLSAMLTDSSTIITWTWDGFPVKGPTPVPHGAISLAVMCLGIYIGTLQNSRKTLYAITLHGIVGAVLLYTFRGWVGYVGGMMYTVWLCTMVPVCFEQISRLHKKAAAAFVLSFAVTFVITLMHVWVVAYAFVPGGPLMRERTDIVLGLSVVLLLGLIFNYTAPEINTKRLRPALKKIGNIGLLFSILSGIIAIQRLPVDKPTPYHPDSRILTTGIWTIHFGLDNDMWASQTRMRDALRDLEVDVFGLLESDTERIIMGNRDLTERLAEDLNMYADYGPGPNQHTWGCALLSKFPILNSTHYLMPSPVGELACAIHATLDCYGEPIDVVVFHSGQEEDVEDRHQQSQKLAEIMGSTDRPTILLSYLVTTPLEGNYNTYVSDKSGMHDIDPSDDDRWCEYVLYKKLHRIGYARVSRGTITDTEIQSGKFVIPKHGAPLDEAYSQKRIDESEVSPDMRYPEILRGEGVRGHHYHVFDEPRYFE</sequence>
<dbReference type="GO" id="GO:0006506">
    <property type="term" value="P:GPI anchor biosynthetic process"/>
    <property type="evidence" value="ECO:0007669"/>
    <property type="project" value="TreeGrafter"/>
</dbReference>
<evidence type="ECO:0000313" key="6">
    <source>
        <dbReference type="EMBL" id="VEU21281.1"/>
    </source>
</evidence>
<feature type="domain" description="PGAP2IP first transmembrane" evidence="4">
    <location>
        <begin position="281"/>
        <end position="438"/>
    </location>
</feature>
<feature type="transmembrane region" description="Helical" evidence="1">
    <location>
        <begin position="389"/>
        <end position="408"/>
    </location>
</feature>
<feature type="transmembrane region" description="Helical" evidence="1">
    <location>
        <begin position="192"/>
        <end position="211"/>
    </location>
</feature>
<feature type="transmembrane region" description="Helical" evidence="1">
    <location>
        <begin position="644"/>
        <end position="663"/>
    </location>
</feature>
<feature type="transmembrane region" description="Helical" evidence="1">
    <location>
        <begin position="458"/>
        <end position="477"/>
    </location>
</feature>
<dbReference type="InterPro" id="IPR053911">
    <property type="entry name" value="PGAP2IP_TM_2nd"/>
</dbReference>
<keyword evidence="1" id="KW-0472">Membrane</keyword>
<evidence type="ECO:0000259" key="4">
    <source>
        <dbReference type="Pfam" id="PF23022"/>
    </source>
</evidence>
<dbReference type="PANTHER" id="PTHR14859">
    <property type="entry name" value="CALCOFLUOR WHITE HYPERSENSITIVE PROTEIN PRECURSOR"/>
    <property type="match status" value="1"/>
</dbReference>
<feature type="domain" description="PGAP2IP second transmembrane" evidence="3">
    <location>
        <begin position="455"/>
        <end position="631"/>
    </location>
</feature>
<dbReference type="GO" id="GO:0005783">
    <property type="term" value="C:endoplasmic reticulum"/>
    <property type="evidence" value="ECO:0007669"/>
    <property type="project" value="TreeGrafter"/>
</dbReference>
<feature type="domain" description="PGAP2IP C-terminal nuclease-like" evidence="5">
    <location>
        <begin position="679"/>
        <end position="924"/>
    </location>
</feature>
<feature type="transmembrane region" description="Helical" evidence="1">
    <location>
        <begin position="614"/>
        <end position="632"/>
    </location>
</feature>
<feature type="transmembrane region" description="Helical" evidence="1">
    <location>
        <begin position="99"/>
        <end position="120"/>
    </location>
</feature>
<accession>A0A448YK61</accession>
<feature type="transmembrane region" description="Helical" evidence="1">
    <location>
        <begin position="547"/>
        <end position="565"/>
    </location>
</feature>
<feature type="transmembrane region" description="Helical" evidence="1">
    <location>
        <begin position="497"/>
        <end position="516"/>
    </location>
</feature>
<dbReference type="GO" id="GO:0031505">
    <property type="term" value="P:fungal-type cell wall organization"/>
    <property type="evidence" value="ECO:0007669"/>
    <property type="project" value="TreeGrafter"/>
</dbReference>
<name>A0A448YK61_BRENA</name>
<dbReference type="InterPro" id="IPR053912">
    <property type="entry name" value="PGAP2IP_TM_1nd"/>
</dbReference>
<evidence type="ECO:0000313" key="7">
    <source>
        <dbReference type="Proteomes" id="UP000290900"/>
    </source>
</evidence>
<feature type="transmembrane region" description="Helical" evidence="1">
    <location>
        <begin position="277"/>
        <end position="297"/>
    </location>
</feature>
<feature type="transmembrane region" description="Helical" evidence="1">
    <location>
        <begin position="132"/>
        <end position="151"/>
    </location>
</feature>
<dbReference type="Proteomes" id="UP000290900">
    <property type="component" value="Unassembled WGS sequence"/>
</dbReference>
<feature type="transmembrane region" description="Helical" evidence="1">
    <location>
        <begin position="309"/>
        <end position="328"/>
    </location>
</feature>
<dbReference type="Pfam" id="PF23021">
    <property type="entry name" value="6TM_2nd_PGAP2IP"/>
    <property type="match status" value="1"/>
</dbReference>
<organism evidence="6 7">
    <name type="scientific">Brettanomyces naardenensis</name>
    <name type="common">Yeast</name>
    <dbReference type="NCBI Taxonomy" id="13370"/>
    <lineage>
        <taxon>Eukaryota</taxon>
        <taxon>Fungi</taxon>
        <taxon>Dikarya</taxon>
        <taxon>Ascomycota</taxon>
        <taxon>Saccharomycotina</taxon>
        <taxon>Pichiomycetes</taxon>
        <taxon>Pichiales</taxon>
        <taxon>Pichiaceae</taxon>
        <taxon>Brettanomyces</taxon>
    </lineage>
</organism>
<dbReference type="Pfam" id="PF10277">
    <property type="entry name" value="Frag1"/>
    <property type="match status" value="1"/>
</dbReference>
<dbReference type="InterPro" id="IPR051916">
    <property type="entry name" value="GPI-anchor_lipid_remodeler"/>
</dbReference>
<evidence type="ECO:0000256" key="1">
    <source>
        <dbReference type="SAM" id="Phobius"/>
    </source>
</evidence>
<dbReference type="EMBL" id="CAACVR010000012">
    <property type="protein sequence ID" value="VEU21281.1"/>
    <property type="molecule type" value="Genomic_DNA"/>
</dbReference>
<dbReference type="FunCoup" id="A0A448YK61">
    <property type="interactions" value="11"/>
</dbReference>
<feature type="transmembrane region" description="Helical" evidence="1">
    <location>
        <begin position="523"/>
        <end position="541"/>
    </location>
</feature>
<dbReference type="AlphaFoldDB" id="A0A448YK61"/>
<evidence type="ECO:0000259" key="3">
    <source>
        <dbReference type="Pfam" id="PF23021"/>
    </source>
</evidence>
<dbReference type="InterPro" id="IPR019402">
    <property type="entry name" value="CWH43_N"/>
</dbReference>
<dbReference type="PANTHER" id="PTHR14859:SF1">
    <property type="entry name" value="PGAP2-INTERACTING PROTEIN"/>
    <property type="match status" value="1"/>
</dbReference>
<keyword evidence="7" id="KW-1185">Reference proteome</keyword>
<dbReference type="Gene3D" id="3.60.10.10">
    <property type="entry name" value="Endonuclease/exonuclease/phosphatase"/>
    <property type="match status" value="1"/>
</dbReference>
<proteinExistence type="predicted"/>
<keyword evidence="1" id="KW-1133">Transmembrane helix</keyword>
<dbReference type="GO" id="GO:0016020">
    <property type="term" value="C:membrane"/>
    <property type="evidence" value="ECO:0007669"/>
    <property type="project" value="GOC"/>
</dbReference>
<dbReference type="InterPro" id="IPR036691">
    <property type="entry name" value="Endo/exonu/phosph_ase_sf"/>
</dbReference>
<protein>
    <submittedName>
        <fullName evidence="6">DEKNAAC102583</fullName>
    </submittedName>
</protein>
<feature type="transmembrane region" description="Helical" evidence="1">
    <location>
        <begin position="12"/>
        <end position="37"/>
    </location>
</feature>
<evidence type="ECO:0000259" key="5">
    <source>
        <dbReference type="Pfam" id="PF23226"/>
    </source>
</evidence>
<dbReference type="FunFam" id="3.60.10.10:FF:000031">
    <property type="entry name" value="Calcofluor white hypersensitive protein"/>
    <property type="match status" value="1"/>
</dbReference>
<dbReference type="OrthoDB" id="68581at2759"/>
<feature type="transmembrane region" description="Helical" evidence="1">
    <location>
        <begin position="357"/>
        <end position="377"/>
    </location>
</feature>
<dbReference type="Pfam" id="PF23226">
    <property type="entry name" value="Exo_endo_phos_PGAP2IP"/>
    <property type="match status" value="1"/>
</dbReference>
<dbReference type="STRING" id="13370.A0A448YK61"/>
<feature type="domain" description="CWH43-like N-terminal" evidence="2">
    <location>
        <begin position="12"/>
        <end position="218"/>
    </location>
</feature>
<dbReference type="InterPro" id="IPR057315">
    <property type="entry name" value="Exo_endo_phos_PGAP2IP_C"/>
</dbReference>
<feature type="transmembrane region" description="Helical" evidence="1">
    <location>
        <begin position="577"/>
        <end position="602"/>
    </location>
</feature>
<keyword evidence="1" id="KW-0812">Transmembrane</keyword>
<reference evidence="6 7" key="1">
    <citation type="submission" date="2018-12" db="EMBL/GenBank/DDBJ databases">
        <authorList>
            <person name="Tiukova I."/>
            <person name="Dainat J."/>
        </authorList>
    </citation>
    <scope>NUCLEOTIDE SEQUENCE [LARGE SCALE GENOMIC DNA]</scope>
</reference>